<reference evidence="3" key="1">
    <citation type="journal article" date="2019" name="Int. J. Syst. Evol. Microbiol.">
        <title>The Global Catalogue of Microorganisms (GCM) 10K type strain sequencing project: providing services to taxonomists for standard genome sequencing and annotation.</title>
        <authorList>
            <consortium name="The Broad Institute Genomics Platform"/>
            <consortium name="The Broad Institute Genome Sequencing Center for Infectious Disease"/>
            <person name="Wu L."/>
            <person name="Ma J."/>
        </authorList>
    </citation>
    <scope>NUCLEOTIDE SEQUENCE [LARGE SCALE GENOMIC DNA]</scope>
    <source>
        <strain evidence="3">JCM 16916</strain>
    </source>
</reference>
<organism evidence="2 3">
    <name type="scientific">Luteimonas lutimaris</name>
    <dbReference type="NCBI Taxonomy" id="698645"/>
    <lineage>
        <taxon>Bacteria</taxon>
        <taxon>Pseudomonadati</taxon>
        <taxon>Pseudomonadota</taxon>
        <taxon>Gammaproteobacteria</taxon>
        <taxon>Lysobacterales</taxon>
        <taxon>Lysobacteraceae</taxon>
        <taxon>Luteimonas</taxon>
    </lineage>
</organism>
<name>A0ABP7M029_9GAMM</name>
<keyword evidence="3" id="KW-1185">Reference proteome</keyword>
<dbReference type="EMBL" id="BAAAZU010000001">
    <property type="protein sequence ID" value="GAA3911994.1"/>
    <property type="molecule type" value="Genomic_DNA"/>
</dbReference>
<dbReference type="RefSeq" id="WP_344757937.1">
    <property type="nucleotide sequence ID" value="NZ_BAAAZU010000001.1"/>
</dbReference>
<evidence type="ECO:0000313" key="2">
    <source>
        <dbReference type="EMBL" id="GAA3911994.1"/>
    </source>
</evidence>
<dbReference type="Proteomes" id="UP001501727">
    <property type="component" value="Unassembled WGS sequence"/>
</dbReference>
<dbReference type="InterPro" id="IPR029069">
    <property type="entry name" value="HotDog_dom_sf"/>
</dbReference>
<sequence length="154" mass="16438">MPLEESLRALDAHYQAMPPVASMQLRVAGYDGDTLVLEAPLALHVNDKGCAFGGSLVSLLTLAGWGLVTLHVQQAGLDADVFVADSEVRYLAPLFADLRAQARLDAGQSWDDFIATLRERGRARATLVATVPLPDGGAATTCRARFVAIARRHG</sequence>
<evidence type="ECO:0000313" key="3">
    <source>
        <dbReference type="Proteomes" id="UP001501727"/>
    </source>
</evidence>
<protein>
    <submittedName>
        <fullName evidence="2">YiiD C-terminal domain-containing protein</fullName>
    </submittedName>
</protein>
<dbReference type="InterPro" id="IPR012660">
    <property type="entry name" value="YiiD_C"/>
</dbReference>
<gene>
    <name evidence="2" type="ORF">GCM10022229_00730</name>
</gene>
<accession>A0ABP7M029</accession>
<dbReference type="Gene3D" id="3.10.129.10">
    <property type="entry name" value="Hotdog Thioesterase"/>
    <property type="match status" value="1"/>
</dbReference>
<feature type="domain" description="Thioesterase putative" evidence="1">
    <location>
        <begin position="14"/>
        <end position="148"/>
    </location>
</feature>
<dbReference type="SUPFAM" id="SSF54637">
    <property type="entry name" value="Thioesterase/thiol ester dehydrase-isomerase"/>
    <property type="match status" value="1"/>
</dbReference>
<proteinExistence type="predicted"/>
<comment type="caution">
    <text evidence="2">The sequence shown here is derived from an EMBL/GenBank/DDBJ whole genome shotgun (WGS) entry which is preliminary data.</text>
</comment>
<dbReference type="Pfam" id="PF09500">
    <property type="entry name" value="YiiD_C"/>
    <property type="match status" value="1"/>
</dbReference>
<evidence type="ECO:0000259" key="1">
    <source>
        <dbReference type="Pfam" id="PF09500"/>
    </source>
</evidence>
<dbReference type="NCBIfam" id="TIGR02447">
    <property type="entry name" value="yiiD_Cterm"/>
    <property type="match status" value="1"/>
</dbReference>